<evidence type="ECO:0000313" key="1">
    <source>
        <dbReference type="EMBL" id="KAH3886021.1"/>
    </source>
</evidence>
<keyword evidence="2" id="KW-1185">Reference proteome</keyword>
<sequence>MAHSQEPSINILHVGDCTDVDMATTTPVRGTDVVLCDFLCTSLRHMNCPDDQNKVCASNYWTSDNEQLLADVYRPYSP</sequence>
<evidence type="ECO:0000313" key="2">
    <source>
        <dbReference type="Proteomes" id="UP000828390"/>
    </source>
</evidence>
<comment type="caution">
    <text evidence="1">The sequence shown here is derived from an EMBL/GenBank/DDBJ whole genome shotgun (WGS) entry which is preliminary data.</text>
</comment>
<dbReference type="EMBL" id="JAIWYP010000001">
    <property type="protein sequence ID" value="KAH3886021.1"/>
    <property type="molecule type" value="Genomic_DNA"/>
</dbReference>
<protein>
    <submittedName>
        <fullName evidence="1">Uncharacterized protein</fullName>
    </submittedName>
</protein>
<reference evidence="1" key="1">
    <citation type="journal article" date="2019" name="bioRxiv">
        <title>The Genome of the Zebra Mussel, Dreissena polymorpha: A Resource for Invasive Species Research.</title>
        <authorList>
            <person name="McCartney M.A."/>
            <person name="Auch B."/>
            <person name="Kono T."/>
            <person name="Mallez S."/>
            <person name="Zhang Y."/>
            <person name="Obille A."/>
            <person name="Becker A."/>
            <person name="Abrahante J.E."/>
            <person name="Garbe J."/>
            <person name="Badalamenti J.P."/>
            <person name="Herman A."/>
            <person name="Mangelson H."/>
            <person name="Liachko I."/>
            <person name="Sullivan S."/>
            <person name="Sone E.D."/>
            <person name="Koren S."/>
            <person name="Silverstein K.A.T."/>
            <person name="Beckman K.B."/>
            <person name="Gohl D.M."/>
        </authorList>
    </citation>
    <scope>NUCLEOTIDE SEQUENCE</scope>
    <source>
        <strain evidence="1">Duluth1</strain>
        <tissue evidence="1">Whole animal</tissue>
    </source>
</reference>
<organism evidence="1 2">
    <name type="scientific">Dreissena polymorpha</name>
    <name type="common">Zebra mussel</name>
    <name type="synonym">Mytilus polymorpha</name>
    <dbReference type="NCBI Taxonomy" id="45954"/>
    <lineage>
        <taxon>Eukaryota</taxon>
        <taxon>Metazoa</taxon>
        <taxon>Spiralia</taxon>
        <taxon>Lophotrochozoa</taxon>
        <taxon>Mollusca</taxon>
        <taxon>Bivalvia</taxon>
        <taxon>Autobranchia</taxon>
        <taxon>Heteroconchia</taxon>
        <taxon>Euheterodonta</taxon>
        <taxon>Imparidentia</taxon>
        <taxon>Neoheterodontei</taxon>
        <taxon>Myida</taxon>
        <taxon>Dreissenoidea</taxon>
        <taxon>Dreissenidae</taxon>
        <taxon>Dreissena</taxon>
    </lineage>
</organism>
<gene>
    <name evidence="1" type="ORF">DPMN_010022</name>
</gene>
<dbReference type="Proteomes" id="UP000828390">
    <property type="component" value="Unassembled WGS sequence"/>
</dbReference>
<name>A0A9D4RYR9_DREPO</name>
<dbReference type="AlphaFoldDB" id="A0A9D4RYR9"/>
<proteinExistence type="predicted"/>
<reference evidence="1" key="2">
    <citation type="submission" date="2020-11" db="EMBL/GenBank/DDBJ databases">
        <authorList>
            <person name="McCartney M.A."/>
            <person name="Auch B."/>
            <person name="Kono T."/>
            <person name="Mallez S."/>
            <person name="Becker A."/>
            <person name="Gohl D.M."/>
            <person name="Silverstein K.A.T."/>
            <person name="Koren S."/>
            <person name="Bechman K.B."/>
            <person name="Herman A."/>
            <person name="Abrahante J.E."/>
            <person name="Garbe J."/>
        </authorList>
    </citation>
    <scope>NUCLEOTIDE SEQUENCE</scope>
    <source>
        <strain evidence="1">Duluth1</strain>
        <tissue evidence="1">Whole animal</tissue>
    </source>
</reference>
<accession>A0A9D4RYR9</accession>